<dbReference type="RefSeq" id="WP_108729681.1">
    <property type="nucleotide sequence ID" value="NZ_CP025786.1"/>
</dbReference>
<evidence type="ECO:0000313" key="2">
    <source>
        <dbReference type="Proteomes" id="UP000244655"/>
    </source>
</evidence>
<accession>A0A2S1LYC7</accession>
<dbReference type="OrthoDB" id="350614at2"/>
<evidence type="ECO:0000313" key="1">
    <source>
        <dbReference type="EMBL" id="AWG43286.1"/>
    </source>
</evidence>
<dbReference type="InterPro" id="IPR008483">
    <property type="entry name" value="DUF764_BOR_spp"/>
</dbReference>
<protein>
    <submittedName>
        <fullName evidence="1">Uncharacterized protein</fullName>
    </submittedName>
</protein>
<dbReference type="Proteomes" id="UP000244655">
    <property type="component" value="Plasmid pl78"/>
</dbReference>
<keyword evidence="1" id="KW-0614">Plasmid</keyword>
<sequence length="178" mass="20628">MLLSLYESQTFLIKVLLKFKEYLKRQSLNIELINSYNSLNLSDLPENHSDLLVVRPEGYEELVPRSLRSGGFYGNVNEFSLNFTIYFLGFTRDCCCELATYCNLHSVYEHFLEFLHESSHRFEFLQQLENSSKLSINYYIKAISNLNNEGIKNVSGGRNRSCIGLSQIYRANIQAVEI</sequence>
<keyword evidence="2" id="KW-1185">Reference proteome</keyword>
<reference evidence="1 2" key="1">
    <citation type="submission" date="2018-01" db="EMBL/GenBank/DDBJ databases">
        <title>Genome sequence of Borrelia tachyglossi.</title>
        <authorList>
            <person name="Gofton A.W."/>
        </authorList>
    </citation>
    <scope>NUCLEOTIDE SEQUENCE [LARGE SCALE GENOMIC DNA]</scope>
    <source>
        <strain evidence="1 2">Bc-F10-1268</strain>
        <plasmid evidence="1 2">pl78</plasmid>
    </source>
</reference>
<proteinExistence type="predicted"/>
<geneLocation type="plasmid" evidence="1 2">
    <name>pl78</name>
</geneLocation>
<dbReference type="AlphaFoldDB" id="A0A2S1LYC7"/>
<dbReference type="EMBL" id="CP025786">
    <property type="protein sequence ID" value="AWG43286.1"/>
    <property type="molecule type" value="Genomic_DNA"/>
</dbReference>
<organism evidence="1 2">
    <name type="scientific">Candidatus Borreliella tachyglossi</name>
    <dbReference type="NCBI Taxonomy" id="1964448"/>
    <lineage>
        <taxon>Bacteria</taxon>
        <taxon>Pseudomonadati</taxon>
        <taxon>Spirochaetota</taxon>
        <taxon>Spirochaetia</taxon>
        <taxon>Spirochaetales</taxon>
        <taxon>Borreliaceae</taxon>
        <taxon>Borreliella</taxon>
    </lineage>
</organism>
<dbReference type="Pfam" id="PF05561">
    <property type="entry name" value="DUF764"/>
    <property type="match status" value="1"/>
</dbReference>
<name>A0A2S1LYC7_9SPIR</name>
<gene>
    <name evidence="1" type="ORF">CR532_04630</name>
</gene>